<organism evidence="2">
    <name type="scientific">Candidatus Methanogaster sp. ANME-2c ERB4</name>
    <dbReference type="NCBI Taxonomy" id="2759911"/>
    <lineage>
        <taxon>Archaea</taxon>
        <taxon>Methanobacteriati</taxon>
        <taxon>Methanobacteriota</taxon>
        <taxon>Stenosarchaea group</taxon>
        <taxon>Methanomicrobia</taxon>
        <taxon>Methanosarcinales</taxon>
        <taxon>ANME-2 cluster</taxon>
        <taxon>Candidatus Methanogasteraceae</taxon>
        <taxon>Candidatus Methanogaster</taxon>
    </lineage>
</organism>
<feature type="transmembrane region" description="Helical" evidence="1">
    <location>
        <begin position="95"/>
        <end position="116"/>
    </location>
</feature>
<evidence type="ECO:0000313" key="2">
    <source>
        <dbReference type="EMBL" id="QNO48911.1"/>
    </source>
</evidence>
<keyword evidence="1" id="KW-1133">Transmembrane helix</keyword>
<sequence>MEVIDMKQNLKESFFRLGSVLFLLCLLLPIVAQANDANEIVCINATTANVSATTANISTLIANVSAPIADVSTSTANISTSSVTVSSKSPILDDVGLLLAAIVILLIFGWLIYIGAKADKKLDKGEMRKAIAGTFVVGFSMLMILSIKYDIADNNITTMYVQLAGIVVAFYFGARAVAAKQAEAAAMIGIEHVRFLPDPKKIAITIRNGSDSEINVDKIYINEGAIEESIKISPEKSKETKQTCEWQAGTEYNIKIATTTGLTAEIQVSPPGENSDT</sequence>
<keyword evidence="1" id="KW-0812">Transmembrane</keyword>
<evidence type="ECO:0000256" key="1">
    <source>
        <dbReference type="SAM" id="Phobius"/>
    </source>
</evidence>
<dbReference type="EMBL" id="MT631366">
    <property type="protein sequence ID" value="QNO48911.1"/>
    <property type="molecule type" value="Genomic_DNA"/>
</dbReference>
<feature type="transmembrane region" description="Helical" evidence="1">
    <location>
        <begin position="159"/>
        <end position="178"/>
    </location>
</feature>
<name>A0A7G9YLM7_9EURY</name>
<feature type="transmembrane region" description="Helical" evidence="1">
    <location>
        <begin position="128"/>
        <end position="147"/>
    </location>
</feature>
<keyword evidence="1" id="KW-0472">Membrane</keyword>
<gene>
    <name evidence="2" type="ORF">MOGPJHGO_00014</name>
</gene>
<proteinExistence type="predicted"/>
<dbReference type="AlphaFoldDB" id="A0A7G9YLM7"/>
<accession>A0A7G9YLM7</accession>
<reference evidence="2" key="1">
    <citation type="submission" date="2020-06" db="EMBL/GenBank/DDBJ databases">
        <title>Unique genomic features of the anaerobic methanotrophic archaea.</title>
        <authorList>
            <person name="Chadwick G.L."/>
            <person name="Skennerton C.T."/>
            <person name="Laso-Perez R."/>
            <person name="Leu A.O."/>
            <person name="Speth D.R."/>
            <person name="Yu H."/>
            <person name="Morgan-Lang C."/>
            <person name="Hatzenpichler R."/>
            <person name="Goudeau D."/>
            <person name="Malmstrom R."/>
            <person name="Brazelton W.J."/>
            <person name="Woyke T."/>
            <person name="Hallam S.J."/>
            <person name="Tyson G.W."/>
            <person name="Wegener G."/>
            <person name="Boetius A."/>
            <person name="Orphan V."/>
        </authorList>
    </citation>
    <scope>NUCLEOTIDE SEQUENCE</scope>
</reference>
<protein>
    <submittedName>
        <fullName evidence="2">Uncharacterized protein</fullName>
    </submittedName>
</protein>